<gene>
    <name evidence="6" type="ORF">C7B65_19740</name>
</gene>
<dbReference type="Proteomes" id="UP000238634">
    <property type="component" value="Unassembled WGS sequence"/>
</dbReference>
<dbReference type="InterPro" id="IPR013324">
    <property type="entry name" value="RNA_pol_sigma_r3/r4-like"/>
</dbReference>
<dbReference type="PANTHER" id="PTHR30385:SF7">
    <property type="entry name" value="RNA POLYMERASE SIGMA FACTOR FLIA"/>
    <property type="match status" value="1"/>
</dbReference>
<sequence>MHARHSITDLFSTFLQFESNVATCWSVDAKLQRSIKQQIQNRPEAEPAFWERFWHQCAQAEAEEPRSLAIGHLSAYLQEACYWSVQKVIQSQRASQIADFFQIAIASVPKILKACEVSGRATLKTYASTAFGNVVRDWLRQRREIDLCNEWGLLLKLSRKRLIEVLQQEGLSRMRIDQLVLAWQCFEASYKPAKTPGLRRSTAPDSETWQVMVDRYNHARSPEWTMTTAVELERWLLYCASRVRNSLYPSVASLNAPRGDRESSELQDNLVNDSNSLLETLIVEEENQQRQTQHSEIAQVLVDGIASLDATTQKLLALYYQQQLTQQQIAKQLEIQQYTVSRKLTKTRETLLLKLVRWSQDLHISVSSNVINVMGAELDEWLQHYYANHDSSDRPSNQASEQ</sequence>
<evidence type="ECO:0000256" key="4">
    <source>
        <dbReference type="ARBA" id="ARBA00023163"/>
    </source>
</evidence>
<keyword evidence="4" id="KW-0804">Transcription</keyword>
<dbReference type="SUPFAM" id="SSF88659">
    <property type="entry name" value="Sigma3 and sigma4 domains of RNA polymerase sigma factors"/>
    <property type="match status" value="1"/>
</dbReference>
<evidence type="ECO:0000256" key="2">
    <source>
        <dbReference type="ARBA" id="ARBA00023082"/>
    </source>
</evidence>
<evidence type="ECO:0000256" key="3">
    <source>
        <dbReference type="ARBA" id="ARBA00023125"/>
    </source>
</evidence>
<dbReference type="Pfam" id="PF04545">
    <property type="entry name" value="Sigma70_r4"/>
    <property type="match status" value="1"/>
</dbReference>
<reference evidence="6 7" key="2">
    <citation type="submission" date="2018-03" db="EMBL/GenBank/DDBJ databases">
        <title>The ancient ancestry and fast evolution of plastids.</title>
        <authorList>
            <person name="Moore K.R."/>
            <person name="Magnabosco C."/>
            <person name="Momper L."/>
            <person name="Gold D.A."/>
            <person name="Bosak T."/>
            <person name="Fournier G.P."/>
        </authorList>
    </citation>
    <scope>NUCLEOTIDE SEQUENCE [LARGE SCALE GENOMIC DNA]</scope>
    <source>
        <strain evidence="6 7">ULC007</strain>
    </source>
</reference>
<protein>
    <submittedName>
        <fullName evidence="6">Group 3/4 sigma-70 RNA polymerase sigma factor</fullName>
    </submittedName>
</protein>
<feature type="domain" description="RNA polymerase sigma-70 region 4" evidence="5">
    <location>
        <begin position="305"/>
        <end position="350"/>
    </location>
</feature>
<dbReference type="InterPro" id="IPR014284">
    <property type="entry name" value="RNA_pol_sigma-70_dom"/>
</dbReference>
<evidence type="ECO:0000259" key="5">
    <source>
        <dbReference type="Pfam" id="PF04545"/>
    </source>
</evidence>
<dbReference type="AlphaFoldDB" id="A0A2T1D9B2"/>
<keyword evidence="1" id="KW-0805">Transcription regulation</keyword>
<evidence type="ECO:0000313" key="7">
    <source>
        <dbReference type="Proteomes" id="UP000238634"/>
    </source>
</evidence>
<comment type="caution">
    <text evidence="6">The sequence shown here is derived from an EMBL/GenBank/DDBJ whole genome shotgun (WGS) entry which is preliminary data.</text>
</comment>
<proteinExistence type="predicted"/>
<accession>A0A2T1D9B2</accession>
<dbReference type="GO" id="GO:0016987">
    <property type="term" value="F:sigma factor activity"/>
    <property type="evidence" value="ECO:0007669"/>
    <property type="project" value="UniProtKB-KW"/>
</dbReference>
<dbReference type="STRING" id="1920490.GCA_001895925_01979"/>
<dbReference type="GO" id="GO:0003677">
    <property type="term" value="F:DNA binding"/>
    <property type="evidence" value="ECO:0007669"/>
    <property type="project" value="UniProtKB-KW"/>
</dbReference>
<reference evidence="6 7" key="1">
    <citation type="submission" date="2018-02" db="EMBL/GenBank/DDBJ databases">
        <authorList>
            <person name="Cohen D.B."/>
            <person name="Kent A.D."/>
        </authorList>
    </citation>
    <scope>NUCLEOTIDE SEQUENCE [LARGE SCALE GENOMIC DNA]</scope>
    <source>
        <strain evidence="6 7">ULC007</strain>
    </source>
</reference>
<dbReference type="Gene3D" id="1.10.10.60">
    <property type="entry name" value="Homeodomain-like"/>
    <property type="match status" value="1"/>
</dbReference>
<dbReference type="GO" id="GO:0006352">
    <property type="term" value="P:DNA-templated transcription initiation"/>
    <property type="evidence" value="ECO:0007669"/>
    <property type="project" value="InterPro"/>
</dbReference>
<dbReference type="PANTHER" id="PTHR30385">
    <property type="entry name" value="SIGMA FACTOR F FLAGELLAR"/>
    <property type="match status" value="1"/>
</dbReference>
<dbReference type="OrthoDB" id="527295at2"/>
<keyword evidence="3" id="KW-0238">DNA-binding</keyword>
<dbReference type="RefSeq" id="WP_073074390.1">
    <property type="nucleotide sequence ID" value="NZ_MPPI01000035.1"/>
</dbReference>
<organism evidence="6 7">
    <name type="scientific">Phormidesmis priestleyi ULC007</name>
    <dbReference type="NCBI Taxonomy" id="1920490"/>
    <lineage>
        <taxon>Bacteria</taxon>
        <taxon>Bacillati</taxon>
        <taxon>Cyanobacteriota</taxon>
        <taxon>Cyanophyceae</taxon>
        <taxon>Leptolyngbyales</taxon>
        <taxon>Leptolyngbyaceae</taxon>
        <taxon>Phormidesmis</taxon>
    </lineage>
</organism>
<evidence type="ECO:0000313" key="6">
    <source>
        <dbReference type="EMBL" id="PSB17047.1"/>
    </source>
</evidence>
<evidence type="ECO:0000256" key="1">
    <source>
        <dbReference type="ARBA" id="ARBA00023015"/>
    </source>
</evidence>
<name>A0A2T1D9B2_9CYAN</name>
<dbReference type="InterPro" id="IPR007630">
    <property type="entry name" value="RNA_pol_sigma70_r4"/>
</dbReference>
<keyword evidence="7" id="KW-1185">Reference proteome</keyword>
<keyword evidence="2" id="KW-0731">Sigma factor</keyword>
<dbReference type="EMBL" id="PVWG01000033">
    <property type="protein sequence ID" value="PSB17047.1"/>
    <property type="molecule type" value="Genomic_DNA"/>
</dbReference>
<dbReference type="NCBIfam" id="TIGR02937">
    <property type="entry name" value="sigma70-ECF"/>
    <property type="match status" value="1"/>
</dbReference>